<name>A0A914H456_GLORO</name>
<sequence length="99" mass="10784">MGVGEDDGWVWRVSFCSSFPFLPFPLVLPSPVLFVCIDSSFFRGLSPSVPAVGVNSATIDDDTSNILSFIGFDFQSRTNASTAFNSDEQKIWPNVVTKG</sequence>
<dbReference type="AlphaFoldDB" id="A0A914H456"/>
<evidence type="ECO:0000313" key="2">
    <source>
        <dbReference type="WBParaSite" id="Gr19_v10_g13471.t1"/>
    </source>
</evidence>
<accession>A0A914H456</accession>
<evidence type="ECO:0000313" key="1">
    <source>
        <dbReference type="Proteomes" id="UP000887572"/>
    </source>
</evidence>
<protein>
    <submittedName>
        <fullName evidence="2">Uncharacterized protein</fullName>
    </submittedName>
</protein>
<dbReference type="Proteomes" id="UP000887572">
    <property type="component" value="Unplaced"/>
</dbReference>
<dbReference type="WBParaSite" id="Gr19_v10_g13471.t1">
    <property type="protein sequence ID" value="Gr19_v10_g13471.t1"/>
    <property type="gene ID" value="Gr19_v10_g13471"/>
</dbReference>
<reference evidence="2" key="1">
    <citation type="submission" date="2022-11" db="UniProtKB">
        <authorList>
            <consortium name="WormBaseParasite"/>
        </authorList>
    </citation>
    <scope>IDENTIFICATION</scope>
</reference>
<keyword evidence="1" id="KW-1185">Reference proteome</keyword>
<proteinExistence type="predicted"/>
<organism evidence="1 2">
    <name type="scientific">Globodera rostochiensis</name>
    <name type="common">Golden nematode worm</name>
    <name type="synonym">Heterodera rostochiensis</name>
    <dbReference type="NCBI Taxonomy" id="31243"/>
    <lineage>
        <taxon>Eukaryota</taxon>
        <taxon>Metazoa</taxon>
        <taxon>Ecdysozoa</taxon>
        <taxon>Nematoda</taxon>
        <taxon>Chromadorea</taxon>
        <taxon>Rhabditida</taxon>
        <taxon>Tylenchina</taxon>
        <taxon>Tylenchomorpha</taxon>
        <taxon>Tylenchoidea</taxon>
        <taxon>Heteroderidae</taxon>
        <taxon>Heteroderinae</taxon>
        <taxon>Globodera</taxon>
    </lineage>
</organism>